<dbReference type="InterPro" id="IPR036354">
    <property type="entry name" value="Prot_inh_pot1_sf"/>
</dbReference>
<dbReference type="EMBL" id="JAKUCV010003022">
    <property type="protein sequence ID" value="KAJ4840550.1"/>
    <property type="molecule type" value="Genomic_DNA"/>
</dbReference>
<comment type="similarity">
    <text evidence="1">Belongs to the protease inhibitor I13 (potato type I serine protease inhibitor) family.</text>
</comment>
<dbReference type="GO" id="GO:0009611">
    <property type="term" value="P:response to wounding"/>
    <property type="evidence" value="ECO:0007669"/>
    <property type="project" value="InterPro"/>
</dbReference>
<dbReference type="Gene3D" id="3.30.10.10">
    <property type="entry name" value="Trypsin Inhibitor V, subunit A"/>
    <property type="match status" value="1"/>
</dbReference>
<keyword evidence="2" id="KW-0646">Protease inhibitor</keyword>
<gene>
    <name evidence="4" type="ORF">Tsubulata_024177</name>
</gene>
<dbReference type="PANTHER" id="PTHR33091:SF94">
    <property type="entry name" value="PROTEASE INHIBITOR PROTEIN"/>
    <property type="match status" value="1"/>
</dbReference>
<dbReference type="PANTHER" id="PTHR33091">
    <property type="entry name" value="PROTEIN, PUTATIVE, EXPRESSED-RELATED"/>
    <property type="match status" value="1"/>
</dbReference>
<dbReference type="OrthoDB" id="10013825at2759"/>
<protein>
    <submittedName>
        <fullName evidence="4">Uncharacterized protein</fullName>
    </submittedName>
</protein>
<comment type="caution">
    <text evidence="4">The sequence shown here is derived from an EMBL/GenBank/DDBJ whole genome shotgun (WGS) entry which is preliminary data.</text>
</comment>
<reference evidence="4" key="1">
    <citation type="submission" date="2022-02" db="EMBL/GenBank/DDBJ databases">
        <authorList>
            <person name="Henning P.M."/>
            <person name="McCubbin A.G."/>
            <person name="Shore J.S."/>
        </authorList>
    </citation>
    <scope>NUCLEOTIDE SEQUENCE</scope>
    <source>
        <strain evidence="4">F60SS</strain>
        <tissue evidence="4">Leaves</tissue>
    </source>
</reference>
<evidence type="ECO:0000313" key="5">
    <source>
        <dbReference type="Proteomes" id="UP001141552"/>
    </source>
</evidence>
<dbReference type="PROSITE" id="PS00285">
    <property type="entry name" value="POTATO_INHIBITOR"/>
    <property type="match status" value="1"/>
</dbReference>
<name>A0A9Q0FZE8_9ROSI</name>
<keyword evidence="3" id="KW-0722">Serine protease inhibitor</keyword>
<dbReference type="GO" id="GO:0004867">
    <property type="term" value="F:serine-type endopeptidase inhibitor activity"/>
    <property type="evidence" value="ECO:0007669"/>
    <property type="project" value="UniProtKB-KW"/>
</dbReference>
<dbReference type="Pfam" id="PF00280">
    <property type="entry name" value="potato_inhibit"/>
    <property type="match status" value="1"/>
</dbReference>
<evidence type="ECO:0000256" key="1">
    <source>
        <dbReference type="ARBA" id="ARBA00008210"/>
    </source>
</evidence>
<evidence type="ECO:0000313" key="4">
    <source>
        <dbReference type="EMBL" id="KAJ4840550.1"/>
    </source>
</evidence>
<sequence length="70" mass="7950">MAEDCRGKSLWPELLGARGKAAEKRIEKENPYVDARIVLEGSFVTQEFSCTRVWVWVDKEGIVTRVPKIG</sequence>
<evidence type="ECO:0000256" key="3">
    <source>
        <dbReference type="ARBA" id="ARBA00022900"/>
    </source>
</evidence>
<dbReference type="AlphaFoldDB" id="A0A9Q0FZE8"/>
<keyword evidence="5" id="KW-1185">Reference proteome</keyword>
<proteinExistence type="inferred from homology"/>
<dbReference type="Proteomes" id="UP001141552">
    <property type="component" value="Unassembled WGS sequence"/>
</dbReference>
<dbReference type="PRINTS" id="PR00292">
    <property type="entry name" value="POTATOINHBTR"/>
</dbReference>
<organism evidence="4 5">
    <name type="scientific">Turnera subulata</name>
    <dbReference type="NCBI Taxonomy" id="218843"/>
    <lineage>
        <taxon>Eukaryota</taxon>
        <taxon>Viridiplantae</taxon>
        <taxon>Streptophyta</taxon>
        <taxon>Embryophyta</taxon>
        <taxon>Tracheophyta</taxon>
        <taxon>Spermatophyta</taxon>
        <taxon>Magnoliopsida</taxon>
        <taxon>eudicotyledons</taxon>
        <taxon>Gunneridae</taxon>
        <taxon>Pentapetalae</taxon>
        <taxon>rosids</taxon>
        <taxon>fabids</taxon>
        <taxon>Malpighiales</taxon>
        <taxon>Passifloraceae</taxon>
        <taxon>Turnera</taxon>
    </lineage>
</organism>
<accession>A0A9Q0FZE8</accession>
<dbReference type="InterPro" id="IPR000864">
    <property type="entry name" value="Prot_inh_pot1"/>
</dbReference>
<dbReference type="SUPFAM" id="SSF54654">
    <property type="entry name" value="CI-2 family of serine protease inhibitors"/>
    <property type="match status" value="1"/>
</dbReference>
<reference evidence="4" key="2">
    <citation type="journal article" date="2023" name="Plants (Basel)">
        <title>Annotation of the Turnera subulata (Passifloraceae) Draft Genome Reveals the S-Locus Evolved after the Divergence of Turneroideae from Passifloroideae in a Stepwise Manner.</title>
        <authorList>
            <person name="Henning P.M."/>
            <person name="Roalson E.H."/>
            <person name="Mir W."/>
            <person name="McCubbin A.G."/>
            <person name="Shore J.S."/>
        </authorList>
    </citation>
    <scope>NUCLEOTIDE SEQUENCE</scope>
    <source>
        <strain evidence="4">F60SS</strain>
    </source>
</reference>
<evidence type="ECO:0000256" key="2">
    <source>
        <dbReference type="ARBA" id="ARBA00022690"/>
    </source>
</evidence>